<dbReference type="EMBL" id="MF768985">
    <property type="protein sequence ID" value="ATU83721.1"/>
    <property type="molecule type" value="Genomic_DNA"/>
</dbReference>
<name>A0A2D3I5P2_9VIRU</name>
<organism evidence="1">
    <name type="scientific">White spot syndrome virus</name>
    <dbReference type="NCBI Taxonomy" id="342409"/>
    <lineage>
        <taxon>Viruses</taxon>
        <taxon>Viruses incertae sedis</taxon>
        <taxon>Naldaviricetes</taxon>
        <taxon>Nimaviridae</taxon>
        <taxon>Whispovirus</taxon>
    </lineage>
</organism>
<accession>A0A2D3I5P2</accession>
<proteinExistence type="predicted"/>
<dbReference type="Proteomes" id="UP000267516">
    <property type="component" value="Segment"/>
</dbReference>
<evidence type="ECO:0000313" key="1">
    <source>
        <dbReference type="EMBL" id="ATU83721.1"/>
    </source>
</evidence>
<sequence>MQSIPLPIFMPRLLLHQRLLRTWKGRGRKCLPQSPLLMDKNWTRLCWTILSTSIRPLRALQIIPLNRPSRKLKMYLKVCAEPRLKVKPRTV</sequence>
<protein>
    <submittedName>
        <fullName evidence="1">ORF210</fullName>
    </submittedName>
</protein>
<reference evidence="1" key="1">
    <citation type="journal article" date="2018" name="Aquaculture">
        <title>Complete genome sequence of a white spot syndrome virus associated with a disease incursion in Australia.</title>
        <authorList>
            <person name="Oakey J."/>
            <person name="Smith C.S."/>
        </authorList>
    </citation>
    <scope>NUCLEOTIDE SEQUENCE [LARGE SCALE GENOMIC DNA]</scope>
    <source>
        <strain evidence="1">WSSV-AU</strain>
    </source>
</reference>